<evidence type="ECO:0000313" key="1">
    <source>
        <dbReference type="EMBL" id="JAD69983.1"/>
    </source>
</evidence>
<accession>A0A0A9C697</accession>
<dbReference type="AlphaFoldDB" id="A0A0A9C697"/>
<sequence length="26" mass="2642">MALSAGRLPPPCCGSCSLIAVPRARD</sequence>
<proteinExistence type="predicted"/>
<reference evidence="1" key="2">
    <citation type="journal article" date="2015" name="Data Brief">
        <title>Shoot transcriptome of the giant reed, Arundo donax.</title>
        <authorList>
            <person name="Barrero R.A."/>
            <person name="Guerrero F.D."/>
            <person name="Moolhuijzen P."/>
            <person name="Goolsby J.A."/>
            <person name="Tidwell J."/>
            <person name="Bellgard S.E."/>
            <person name="Bellgard M.I."/>
        </authorList>
    </citation>
    <scope>NUCLEOTIDE SEQUENCE</scope>
    <source>
        <tissue evidence="1">Shoot tissue taken approximately 20 cm above the soil surface</tissue>
    </source>
</reference>
<dbReference type="EMBL" id="GBRH01227912">
    <property type="protein sequence ID" value="JAD69983.1"/>
    <property type="molecule type" value="Transcribed_RNA"/>
</dbReference>
<protein>
    <submittedName>
        <fullName evidence="1">Uncharacterized protein</fullName>
    </submittedName>
</protein>
<organism evidence="1">
    <name type="scientific">Arundo donax</name>
    <name type="common">Giant reed</name>
    <name type="synonym">Donax arundinaceus</name>
    <dbReference type="NCBI Taxonomy" id="35708"/>
    <lineage>
        <taxon>Eukaryota</taxon>
        <taxon>Viridiplantae</taxon>
        <taxon>Streptophyta</taxon>
        <taxon>Embryophyta</taxon>
        <taxon>Tracheophyta</taxon>
        <taxon>Spermatophyta</taxon>
        <taxon>Magnoliopsida</taxon>
        <taxon>Liliopsida</taxon>
        <taxon>Poales</taxon>
        <taxon>Poaceae</taxon>
        <taxon>PACMAD clade</taxon>
        <taxon>Arundinoideae</taxon>
        <taxon>Arundineae</taxon>
        <taxon>Arundo</taxon>
    </lineage>
</organism>
<reference evidence="1" key="1">
    <citation type="submission" date="2014-09" db="EMBL/GenBank/DDBJ databases">
        <authorList>
            <person name="Magalhaes I.L.F."/>
            <person name="Oliveira U."/>
            <person name="Santos F.R."/>
            <person name="Vidigal T.H.D.A."/>
            <person name="Brescovit A.D."/>
            <person name="Santos A.J."/>
        </authorList>
    </citation>
    <scope>NUCLEOTIDE SEQUENCE</scope>
    <source>
        <tissue evidence="1">Shoot tissue taken approximately 20 cm above the soil surface</tissue>
    </source>
</reference>
<name>A0A0A9C697_ARUDO</name>